<evidence type="ECO:0008006" key="2">
    <source>
        <dbReference type="Google" id="ProtNLM"/>
    </source>
</evidence>
<dbReference type="EMBL" id="CAADFK010000125">
    <property type="protein sequence ID" value="VFK17811.1"/>
    <property type="molecule type" value="Genomic_DNA"/>
</dbReference>
<dbReference type="InterPro" id="IPR029063">
    <property type="entry name" value="SAM-dependent_MTases_sf"/>
</dbReference>
<organism evidence="1">
    <name type="scientific">Candidatus Kentrum sp. LPFa</name>
    <dbReference type="NCBI Taxonomy" id="2126335"/>
    <lineage>
        <taxon>Bacteria</taxon>
        <taxon>Pseudomonadati</taxon>
        <taxon>Pseudomonadota</taxon>
        <taxon>Gammaproteobacteria</taxon>
        <taxon>Candidatus Kentrum</taxon>
    </lineage>
</organism>
<sequence length="276" mass="32503">MKIYELLQKHSRLPSHKELQLRTKEPTWENYDFWHDFDETFRVYRYHCHPRDRARIMSEVTRRIMDTAESQRPFEILDIGAGKGENILDIMASLFMQNRRPSALDIVEPSPMARECALQLLPRYEYGGCLRDAFSTLEETEKRTYDAITLYNAIFYFEPLEERVVYFLHGLKKGGILIFLYANGFIDYESVIQDICDKSGIPHKITLSVLPLRLFVGEGEIVYKTDMLKTLKRFCFQSKNLCNNPVSDEEFIEILRACSEDGFVDYEHRLLTIQVR</sequence>
<name>A0A450WL93_9GAMM</name>
<dbReference type="CDD" id="cd02440">
    <property type="entry name" value="AdoMet_MTases"/>
    <property type="match status" value="1"/>
</dbReference>
<dbReference type="Gene3D" id="3.40.50.150">
    <property type="entry name" value="Vaccinia Virus protein VP39"/>
    <property type="match status" value="1"/>
</dbReference>
<dbReference type="AlphaFoldDB" id="A0A450WL93"/>
<reference evidence="1" key="1">
    <citation type="submission" date="2019-02" db="EMBL/GenBank/DDBJ databases">
        <authorList>
            <person name="Gruber-Vodicka R. H."/>
            <person name="Seah K. B. B."/>
        </authorList>
    </citation>
    <scope>NUCLEOTIDE SEQUENCE</scope>
    <source>
        <strain evidence="1">BECK_S313</strain>
    </source>
</reference>
<gene>
    <name evidence="1" type="ORF">BECKLPF1236B_GA0070989_112516</name>
</gene>
<evidence type="ECO:0000313" key="1">
    <source>
        <dbReference type="EMBL" id="VFK17811.1"/>
    </source>
</evidence>
<protein>
    <recommendedName>
        <fullName evidence="2">Methyltransferase domain-containing protein</fullName>
    </recommendedName>
</protein>
<accession>A0A450WL93</accession>
<dbReference type="SUPFAM" id="SSF53335">
    <property type="entry name" value="S-adenosyl-L-methionine-dependent methyltransferases"/>
    <property type="match status" value="1"/>
</dbReference>
<proteinExistence type="predicted"/>